<reference evidence="1 2" key="1">
    <citation type="submission" date="2019-08" db="EMBL/GenBank/DDBJ databases">
        <title>In-depth cultivation of the pig gut microbiome towards novel bacterial diversity and tailored functional studies.</title>
        <authorList>
            <person name="Wylensek D."/>
            <person name="Hitch T.C.A."/>
            <person name="Clavel T."/>
        </authorList>
    </citation>
    <scope>NUCLEOTIDE SEQUENCE [LARGE SCALE GENOMIC DNA]</scope>
    <source>
        <strain evidence="1 2">WCA-383-APC-5B</strain>
    </source>
</reference>
<dbReference type="SUPFAM" id="SSF58104">
    <property type="entry name" value="Methyl-accepting chemotaxis protein (MCP) signaling domain"/>
    <property type="match status" value="1"/>
</dbReference>
<proteinExistence type="predicted"/>
<dbReference type="Proteomes" id="UP000460287">
    <property type="component" value="Unassembled WGS sequence"/>
</dbReference>
<organism evidence="1 2">
    <name type="scientific">Inconstantimicrobium porci</name>
    <dbReference type="NCBI Taxonomy" id="2652291"/>
    <lineage>
        <taxon>Bacteria</taxon>
        <taxon>Bacillati</taxon>
        <taxon>Bacillota</taxon>
        <taxon>Clostridia</taxon>
        <taxon>Eubacteriales</taxon>
        <taxon>Clostridiaceae</taxon>
        <taxon>Inconstantimicrobium</taxon>
    </lineage>
</organism>
<evidence type="ECO:0000313" key="1">
    <source>
        <dbReference type="EMBL" id="MSR91737.1"/>
    </source>
</evidence>
<dbReference type="RefSeq" id="WP_154531629.1">
    <property type="nucleotide sequence ID" value="NZ_VULX01000014.1"/>
</dbReference>
<dbReference type="Gene3D" id="1.10.287.950">
    <property type="entry name" value="Methyl-accepting chemotaxis protein"/>
    <property type="match status" value="1"/>
</dbReference>
<dbReference type="EMBL" id="VULX01000014">
    <property type="protein sequence ID" value="MSR91737.1"/>
    <property type="molecule type" value="Genomic_DNA"/>
</dbReference>
<protein>
    <submittedName>
        <fullName evidence="1">Uncharacterized protein</fullName>
    </submittedName>
</protein>
<sequence length="90" mass="9929">MKPLNNIMELAKRMSMFVSIMSEEITATIGQVNDALQSRSEAAQKSSAEVNSIKENINDTSKAIEQVAITAQSQAELAQKLNDMIKKFII</sequence>
<evidence type="ECO:0000313" key="2">
    <source>
        <dbReference type="Proteomes" id="UP000460287"/>
    </source>
</evidence>
<gene>
    <name evidence="1" type="ORF">FYJ33_10075</name>
</gene>
<name>A0A7X2MZ47_9CLOT</name>
<keyword evidence="2" id="KW-1185">Reference proteome</keyword>
<dbReference type="AlphaFoldDB" id="A0A7X2MZ47"/>
<comment type="caution">
    <text evidence="1">The sequence shown here is derived from an EMBL/GenBank/DDBJ whole genome shotgun (WGS) entry which is preliminary data.</text>
</comment>
<accession>A0A7X2MZ47</accession>